<evidence type="ECO:0000313" key="3">
    <source>
        <dbReference type="Proteomes" id="UP000324222"/>
    </source>
</evidence>
<reference evidence="2 3" key="1">
    <citation type="submission" date="2019-05" db="EMBL/GenBank/DDBJ databases">
        <title>Another draft genome of Portunus trituberculatus and its Hox gene families provides insights of decapod evolution.</title>
        <authorList>
            <person name="Jeong J.-H."/>
            <person name="Song I."/>
            <person name="Kim S."/>
            <person name="Choi T."/>
            <person name="Kim D."/>
            <person name="Ryu S."/>
            <person name="Kim W."/>
        </authorList>
    </citation>
    <scope>NUCLEOTIDE SEQUENCE [LARGE SCALE GENOMIC DNA]</scope>
    <source>
        <tissue evidence="2">Muscle</tissue>
    </source>
</reference>
<comment type="caution">
    <text evidence="2">The sequence shown here is derived from an EMBL/GenBank/DDBJ whole genome shotgun (WGS) entry which is preliminary data.</text>
</comment>
<protein>
    <submittedName>
        <fullName evidence="2">Uncharacterized protein</fullName>
    </submittedName>
</protein>
<dbReference type="AlphaFoldDB" id="A0A5B7EAK9"/>
<organism evidence="2 3">
    <name type="scientific">Portunus trituberculatus</name>
    <name type="common">Swimming crab</name>
    <name type="synonym">Neptunus trituberculatus</name>
    <dbReference type="NCBI Taxonomy" id="210409"/>
    <lineage>
        <taxon>Eukaryota</taxon>
        <taxon>Metazoa</taxon>
        <taxon>Ecdysozoa</taxon>
        <taxon>Arthropoda</taxon>
        <taxon>Crustacea</taxon>
        <taxon>Multicrustacea</taxon>
        <taxon>Malacostraca</taxon>
        <taxon>Eumalacostraca</taxon>
        <taxon>Eucarida</taxon>
        <taxon>Decapoda</taxon>
        <taxon>Pleocyemata</taxon>
        <taxon>Brachyura</taxon>
        <taxon>Eubrachyura</taxon>
        <taxon>Portunoidea</taxon>
        <taxon>Portunidae</taxon>
        <taxon>Portuninae</taxon>
        <taxon>Portunus</taxon>
    </lineage>
</organism>
<gene>
    <name evidence="2" type="ORF">E2C01_023228</name>
</gene>
<proteinExistence type="predicted"/>
<sequence>MPVLEGETCVLRCSKALVLLGPNADVTQLLFLWSPSKRYRGSSSMLVRTFDASGNLSLRGGPFLRPDHTKTDSPSSKITASQISTSHNNSKFYHRSATLTSAQQTPSSASGHVCLWWVLEQGELQVPPQQGL</sequence>
<keyword evidence="3" id="KW-1185">Reference proteome</keyword>
<dbReference type="Proteomes" id="UP000324222">
    <property type="component" value="Unassembled WGS sequence"/>
</dbReference>
<evidence type="ECO:0000256" key="1">
    <source>
        <dbReference type="SAM" id="MobiDB-lite"/>
    </source>
</evidence>
<name>A0A5B7EAK9_PORTR</name>
<feature type="compositionally biased region" description="Polar residues" evidence="1">
    <location>
        <begin position="72"/>
        <end position="85"/>
    </location>
</feature>
<evidence type="ECO:0000313" key="2">
    <source>
        <dbReference type="EMBL" id="MPC29973.1"/>
    </source>
</evidence>
<dbReference type="EMBL" id="VSRR010002168">
    <property type="protein sequence ID" value="MPC29973.1"/>
    <property type="molecule type" value="Genomic_DNA"/>
</dbReference>
<accession>A0A5B7EAK9</accession>
<feature type="region of interest" description="Disordered" evidence="1">
    <location>
        <begin position="61"/>
        <end position="85"/>
    </location>
</feature>